<dbReference type="InterPro" id="IPR013563">
    <property type="entry name" value="Oligopep_ABC_C"/>
</dbReference>
<keyword evidence="7" id="KW-0547">Nucleotide-binding</keyword>
<comment type="function">
    <text evidence="12">Part of the ABC transporter complex GsiABCD involved in glutathione import. Responsible for energy coupling to the transport system.</text>
</comment>
<evidence type="ECO:0000256" key="12">
    <source>
        <dbReference type="ARBA" id="ARBA00037530"/>
    </source>
</evidence>
<evidence type="ECO:0000256" key="4">
    <source>
        <dbReference type="ARBA" id="ARBA00022475"/>
    </source>
</evidence>
<dbReference type="GO" id="GO:0055085">
    <property type="term" value="P:transmembrane transport"/>
    <property type="evidence" value="ECO:0007669"/>
    <property type="project" value="UniProtKB-ARBA"/>
</dbReference>
<dbReference type="PANTHER" id="PTHR43776">
    <property type="entry name" value="TRANSPORT ATP-BINDING PROTEIN"/>
    <property type="match status" value="1"/>
</dbReference>
<evidence type="ECO:0000313" key="19">
    <source>
        <dbReference type="Proteomes" id="UP000533306"/>
    </source>
</evidence>
<comment type="similarity">
    <text evidence="13">Belongs to the ABC transporter superfamily. Glutathione importer (TC 3.A.1.5.11) family.</text>
</comment>
<keyword evidence="8" id="KW-0378">Hydrolase</keyword>
<dbReference type="CDD" id="cd03257">
    <property type="entry name" value="ABC_NikE_OppD_transporters"/>
    <property type="match status" value="2"/>
</dbReference>
<keyword evidence="4" id="KW-1003">Cell membrane</keyword>
<evidence type="ECO:0000256" key="3">
    <source>
        <dbReference type="ARBA" id="ARBA00022448"/>
    </source>
</evidence>
<evidence type="ECO:0000256" key="16">
    <source>
        <dbReference type="ARBA" id="ARBA00047640"/>
    </source>
</evidence>
<comment type="caution">
    <text evidence="18">The sequence shown here is derived from an EMBL/GenBank/DDBJ whole genome shotgun (WGS) entry which is preliminary data.</text>
</comment>
<dbReference type="InterPro" id="IPR017871">
    <property type="entry name" value="ABC_transporter-like_CS"/>
</dbReference>
<dbReference type="GO" id="GO:0005886">
    <property type="term" value="C:plasma membrane"/>
    <property type="evidence" value="ECO:0007669"/>
    <property type="project" value="UniProtKB-SubCell"/>
</dbReference>
<dbReference type="InterPro" id="IPR050319">
    <property type="entry name" value="ABC_transp_ATP-bind"/>
</dbReference>
<evidence type="ECO:0000256" key="8">
    <source>
        <dbReference type="ARBA" id="ARBA00022801"/>
    </source>
</evidence>
<keyword evidence="10" id="KW-1278">Translocase</keyword>
<evidence type="ECO:0000256" key="6">
    <source>
        <dbReference type="ARBA" id="ARBA00022737"/>
    </source>
</evidence>
<accession>A0A7W9S724</accession>
<sequence length="614" mass="67510">MSLPAANDLLRVEGLSVNFGETRVIDDLSFSVRAGRTTAIVGESGSGKSVTSMSIMRLADMAGASYPQGRILFCREQSQVDLLAADQKAMRRIRGNEIAMIFQEPMTSLNPVFTIGDQLAEVLMLHEGMTRAAAMAEAERLLTLVRLPDAANLLTRHPHQLSGGMRQRVMIAMALACRPRLLIADEPTTALDVTVQAQILTIIRELQAELGMAVIFITHDMGVVAEMADDVVVMWKGKKVEEGAVGKIFAAPQHPYTKVLLSAVPRLGSMAGRPLPLREALTVLDGDKPRLVGETRDQDTADYSGAPLLQVRDLLVRFDIRKNFFGRATHRCSAVNHVSFDIYPGETLALVGESGSGKSTIGRTIQQLQNPVSGEVRFSGKLMSAMSRGERQRLRRDVQYIFQDPFASLDPRKTVGYSIAEPIRTHGILDNNRDITLRVGELLERVGLQPSMASRYPHEFSGGQRQRICIARALSSKPRLIIADEALSALDVSVQAQIINLFMDLQKDEGLSYLFISHDMAVVEKMSHRVAVLYTGQITELGSRAQVFEQTAHPYTRRLLSAVPVADPARRVERPALEGEIPSTTRAVGDEPPVIPLQEISPGHFVAEHFDTLK</sequence>
<dbReference type="InterPro" id="IPR003439">
    <property type="entry name" value="ABC_transporter-like_ATP-bd"/>
</dbReference>
<dbReference type="GO" id="GO:0005524">
    <property type="term" value="F:ATP binding"/>
    <property type="evidence" value="ECO:0007669"/>
    <property type="project" value="UniProtKB-KW"/>
</dbReference>
<keyword evidence="19" id="KW-1185">Reference proteome</keyword>
<evidence type="ECO:0000256" key="11">
    <source>
        <dbReference type="ARBA" id="ARBA00023136"/>
    </source>
</evidence>
<dbReference type="Pfam" id="PF00005">
    <property type="entry name" value="ABC_tran"/>
    <property type="match status" value="2"/>
</dbReference>
<evidence type="ECO:0000256" key="13">
    <source>
        <dbReference type="ARBA" id="ARBA00038416"/>
    </source>
</evidence>
<dbReference type="Pfam" id="PF08352">
    <property type="entry name" value="oligo_HPY"/>
    <property type="match status" value="2"/>
</dbReference>
<name>A0A7W9S724_9HYPH</name>
<feature type="domain" description="ABC transporter" evidence="17">
    <location>
        <begin position="309"/>
        <end position="560"/>
    </location>
</feature>
<evidence type="ECO:0000256" key="5">
    <source>
        <dbReference type="ARBA" id="ARBA00022519"/>
    </source>
</evidence>
<evidence type="ECO:0000256" key="15">
    <source>
        <dbReference type="ARBA" id="ARBA00041187"/>
    </source>
</evidence>
<comment type="catalytic activity">
    <reaction evidence="16">
        <text>glutathione(out) + ATP + H2O = glutathione(in) + ADP + phosphate + H(+)</text>
        <dbReference type="Rhea" id="RHEA:29791"/>
        <dbReference type="ChEBI" id="CHEBI:15377"/>
        <dbReference type="ChEBI" id="CHEBI:15378"/>
        <dbReference type="ChEBI" id="CHEBI:30616"/>
        <dbReference type="ChEBI" id="CHEBI:43474"/>
        <dbReference type="ChEBI" id="CHEBI:57925"/>
        <dbReference type="ChEBI" id="CHEBI:456216"/>
        <dbReference type="EC" id="7.4.2.10"/>
    </reaction>
</comment>
<keyword evidence="9 18" id="KW-0067">ATP-binding</keyword>
<organism evidence="18 19">
    <name type="scientific">Aquamicrobium lusatiense</name>
    <dbReference type="NCBI Taxonomy" id="89772"/>
    <lineage>
        <taxon>Bacteria</taxon>
        <taxon>Pseudomonadati</taxon>
        <taxon>Pseudomonadota</taxon>
        <taxon>Alphaproteobacteria</taxon>
        <taxon>Hyphomicrobiales</taxon>
        <taxon>Phyllobacteriaceae</taxon>
        <taxon>Aquamicrobium</taxon>
    </lineage>
</organism>
<dbReference type="EC" id="7.4.2.10" evidence="14"/>
<evidence type="ECO:0000256" key="14">
    <source>
        <dbReference type="ARBA" id="ARBA00039050"/>
    </source>
</evidence>
<reference evidence="18 19" key="1">
    <citation type="submission" date="2020-08" db="EMBL/GenBank/DDBJ databases">
        <title>Genomic Encyclopedia of Type Strains, Phase IV (KMG-IV): sequencing the most valuable type-strain genomes for metagenomic binning, comparative biology and taxonomic classification.</title>
        <authorList>
            <person name="Goeker M."/>
        </authorList>
    </citation>
    <scope>NUCLEOTIDE SEQUENCE [LARGE SCALE GENOMIC DNA]</scope>
    <source>
        <strain evidence="18 19">DSM 11099</strain>
    </source>
</reference>
<evidence type="ECO:0000259" key="17">
    <source>
        <dbReference type="PROSITE" id="PS50893"/>
    </source>
</evidence>
<dbReference type="PROSITE" id="PS00211">
    <property type="entry name" value="ABC_TRANSPORTER_1"/>
    <property type="match status" value="2"/>
</dbReference>
<dbReference type="AlphaFoldDB" id="A0A7W9S724"/>
<dbReference type="InterPro" id="IPR003593">
    <property type="entry name" value="AAA+_ATPase"/>
</dbReference>
<dbReference type="SMART" id="SM00382">
    <property type="entry name" value="AAA"/>
    <property type="match status" value="2"/>
</dbReference>
<dbReference type="PANTHER" id="PTHR43776:SF15">
    <property type="entry name" value="GLUTATHIONE IMPORT ATP-BINDING PROTEIN GSIA"/>
    <property type="match status" value="1"/>
</dbReference>
<keyword evidence="11" id="KW-0472">Membrane</keyword>
<dbReference type="GO" id="GO:0016887">
    <property type="term" value="F:ATP hydrolysis activity"/>
    <property type="evidence" value="ECO:0007669"/>
    <property type="project" value="InterPro"/>
</dbReference>
<evidence type="ECO:0000256" key="1">
    <source>
        <dbReference type="ARBA" id="ARBA00004417"/>
    </source>
</evidence>
<evidence type="ECO:0000256" key="7">
    <source>
        <dbReference type="ARBA" id="ARBA00022741"/>
    </source>
</evidence>
<dbReference type="NCBIfam" id="NF007739">
    <property type="entry name" value="PRK10419.1"/>
    <property type="match status" value="2"/>
</dbReference>
<dbReference type="PROSITE" id="PS50893">
    <property type="entry name" value="ABC_TRANSPORTER_2"/>
    <property type="match status" value="2"/>
</dbReference>
<dbReference type="InterPro" id="IPR027417">
    <property type="entry name" value="P-loop_NTPase"/>
</dbReference>
<comment type="subunit">
    <text evidence="2">The complex is composed of two ATP-binding proteins (GsiA), two transmembrane proteins (GsiC and GsiD) and a solute-binding protein (GsiB).</text>
</comment>
<feature type="domain" description="ABC transporter" evidence="17">
    <location>
        <begin position="10"/>
        <end position="261"/>
    </location>
</feature>
<keyword evidence="5" id="KW-0997">Cell inner membrane</keyword>
<evidence type="ECO:0000313" key="18">
    <source>
        <dbReference type="EMBL" id="MBB6014233.1"/>
    </source>
</evidence>
<evidence type="ECO:0000256" key="2">
    <source>
        <dbReference type="ARBA" id="ARBA00011469"/>
    </source>
</evidence>
<keyword evidence="3" id="KW-0813">Transport</keyword>
<protein>
    <recommendedName>
        <fullName evidence="15">Glutathione import ATP-binding protein GsiA</fullName>
        <ecNumber evidence="14">7.4.2.10</ecNumber>
    </recommendedName>
</protein>
<gene>
    <name evidence="18" type="ORF">HNR59_003627</name>
</gene>
<evidence type="ECO:0000256" key="10">
    <source>
        <dbReference type="ARBA" id="ARBA00022967"/>
    </source>
</evidence>
<comment type="subcellular location">
    <subcellularLocation>
        <location evidence="1">Cell inner membrane</location>
        <topology evidence="1">Peripheral membrane protein</topology>
    </subcellularLocation>
</comment>
<dbReference type="FunFam" id="3.40.50.300:FF:000016">
    <property type="entry name" value="Oligopeptide ABC transporter ATP-binding component"/>
    <property type="match status" value="2"/>
</dbReference>
<dbReference type="Proteomes" id="UP000533306">
    <property type="component" value="Unassembled WGS sequence"/>
</dbReference>
<keyword evidence="6" id="KW-0677">Repeat</keyword>
<dbReference type="SUPFAM" id="SSF52540">
    <property type="entry name" value="P-loop containing nucleoside triphosphate hydrolases"/>
    <property type="match status" value="2"/>
</dbReference>
<dbReference type="GO" id="GO:0015833">
    <property type="term" value="P:peptide transport"/>
    <property type="evidence" value="ECO:0007669"/>
    <property type="project" value="InterPro"/>
</dbReference>
<dbReference type="Gene3D" id="3.40.50.300">
    <property type="entry name" value="P-loop containing nucleotide triphosphate hydrolases"/>
    <property type="match status" value="2"/>
</dbReference>
<dbReference type="RefSeq" id="WP_183832405.1">
    <property type="nucleotide sequence ID" value="NZ_JACHEU010000004.1"/>
</dbReference>
<evidence type="ECO:0000256" key="9">
    <source>
        <dbReference type="ARBA" id="ARBA00022840"/>
    </source>
</evidence>
<dbReference type="EMBL" id="JACHEU010000004">
    <property type="protein sequence ID" value="MBB6014233.1"/>
    <property type="molecule type" value="Genomic_DNA"/>
</dbReference>
<proteinExistence type="inferred from homology"/>
<dbReference type="NCBIfam" id="NF008453">
    <property type="entry name" value="PRK11308.1"/>
    <property type="match status" value="2"/>
</dbReference>